<dbReference type="Gene3D" id="3.30.70.100">
    <property type="match status" value="1"/>
</dbReference>
<protein>
    <submittedName>
        <fullName evidence="2">Dabb family protein</fullName>
    </submittedName>
</protein>
<dbReference type="InterPro" id="IPR013097">
    <property type="entry name" value="Dabb"/>
</dbReference>
<dbReference type="RefSeq" id="WP_339965108.1">
    <property type="nucleotide sequence ID" value="NZ_JBBHJY010000001.1"/>
</dbReference>
<dbReference type="Proteomes" id="UP001379235">
    <property type="component" value="Unassembled WGS sequence"/>
</dbReference>
<dbReference type="SUPFAM" id="SSF54909">
    <property type="entry name" value="Dimeric alpha+beta barrel"/>
    <property type="match status" value="1"/>
</dbReference>
<evidence type="ECO:0000313" key="2">
    <source>
        <dbReference type="EMBL" id="MEJ6009231.1"/>
    </source>
</evidence>
<keyword evidence="3" id="KW-1185">Reference proteome</keyword>
<feature type="domain" description="Stress-response A/B barrel" evidence="1">
    <location>
        <begin position="7"/>
        <end position="103"/>
    </location>
</feature>
<dbReference type="SMART" id="SM00886">
    <property type="entry name" value="Dabb"/>
    <property type="match status" value="1"/>
</dbReference>
<proteinExistence type="predicted"/>
<dbReference type="Pfam" id="PF07876">
    <property type="entry name" value="Dabb"/>
    <property type="match status" value="1"/>
</dbReference>
<organism evidence="2 3">
    <name type="scientific">Novosphingobium aquae</name>
    <dbReference type="NCBI Taxonomy" id="3133435"/>
    <lineage>
        <taxon>Bacteria</taxon>
        <taxon>Pseudomonadati</taxon>
        <taxon>Pseudomonadota</taxon>
        <taxon>Alphaproteobacteria</taxon>
        <taxon>Sphingomonadales</taxon>
        <taxon>Sphingomonadaceae</taxon>
        <taxon>Novosphingobium</taxon>
    </lineage>
</organism>
<evidence type="ECO:0000313" key="3">
    <source>
        <dbReference type="Proteomes" id="UP001379235"/>
    </source>
</evidence>
<accession>A0ABU8S6P4</accession>
<dbReference type="PROSITE" id="PS51502">
    <property type="entry name" value="S_R_A_B_BARREL"/>
    <property type="match status" value="1"/>
</dbReference>
<gene>
    <name evidence="2" type="ORF">WG900_04790</name>
</gene>
<comment type="caution">
    <text evidence="2">The sequence shown here is derived from an EMBL/GenBank/DDBJ whole genome shotgun (WGS) entry which is preliminary data.</text>
</comment>
<reference evidence="2 3" key="1">
    <citation type="submission" date="2024-03" db="EMBL/GenBank/DDBJ databases">
        <authorList>
            <person name="Jo J.-H."/>
        </authorList>
    </citation>
    <scope>NUCLEOTIDE SEQUENCE [LARGE SCALE GENOMIC DNA]</scope>
    <source>
        <strain evidence="2 3">AS3R-12</strain>
    </source>
</reference>
<name>A0ABU8S6P4_9SPHN</name>
<dbReference type="EMBL" id="JBBHJY010000001">
    <property type="protein sequence ID" value="MEJ6009231.1"/>
    <property type="molecule type" value="Genomic_DNA"/>
</dbReference>
<evidence type="ECO:0000259" key="1">
    <source>
        <dbReference type="PROSITE" id="PS51502"/>
    </source>
</evidence>
<sequence length="107" mass="12077">MSDAPFLRHMALFWLKRPDSAEDRVRLIAGLETLRAIPQVRTLHIGVPATTEARDVVDHSWSVSESMTFDSFEDQAAYQPHPLHQAFIAACGDLWERVLVYDIVDAG</sequence>
<dbReference type="InterPro" id="IPR011008">
    <property type="entry name" value="Dimeric_a/b-barrel"/>
</dbReference>